<dbReference type="InParanoid" id="A0A1S3IL28"/>
<feature type="domain" description="SAM-dependent methyltransferase TRM5/TYW2-type" evidence="13">
    <location>
        <begin position="234"/>
        <end position="507"/>
    </location>
</feature>
<keyword evidence="7 11" id="KW-0496">Mitochondrion</keyword>
<gene>
    <name evidence="15" type="primary">LOC106165324</name>
</gene>
<feature type="compositionally biased region" description="Acidic residues" evidence="12">
    <location>
        <begin position="517"/>
        <end position="526"/>
    </location>
</feature>
<dbReference type="GeneID" id="106165324"/>
<name>A0A1S3IL28_LINAN</name>
<feature type="binding site" evidence="11">
    <location>
        <position position="323"/>
    </location>
    <ligand>
        <name>S-adenosyl-L-methionine</name>
        <dbReference type="ChEBI" id="CHEBI:59789"/>
    </ligand>
</feature>
<feature type="region of interest" description="Disordered" evidence="12">
    <location>
        <begin position="176"/>
        <end position="195"/>
    </location>
</feature>
<comment type="subunit">
    <text evidence="11">Monomer.</text>
</comment>
<dbReference type="InterPro" id="IPR029063">
    <property type="entry name" value="SAM-dependent_MTases_sf"/>
</dbReference>
<dbReference type="Pfam" id="PF02475">
    <property type="entry name" value="TRM5-TYW2_MTfase"/>
    <property type="match status" value="1"/>
</dbReference>
<dbReference type="InterPro" id="IPR025792">
    <property type="entry name" value="tRNA_Gua_MeTrfase_euk"/>
</dbReference>
<keyword evidence="4 11" id="KW-0808">Transferase</keyword>
<feature type="compositionally biased region" description="Basic and acidic residues" evidence="12">
    <location>
        <begin position="179"/>
        <end position="195"/>
    </location>
</feature>
<keyword evidence="8 11" id="KW-0539">Nucleus</keyword>
<dbReference type="FunFam" id="3.30.300.110:FF:000001">
    <property type="entry name" value="tRNA (guanine(37)-N1)-methyltransferase"/>
    <property type="match status" value="1"/>
</dbReference>
<evidence type="ECO:0000256" key="8">
    <source>
        <dbReference type="ARBA" id="ARBA00023242"/>
    </source>
</evidence>
<dbReference type="Pfam" id="PF25133">
    <property type="entry name" value="TYW2_N_2"/>
    <property type="match status" value="1"/>
</dbReference>
<dbReference type="RefSeq" id="XP_013398950.1">
    <property type="nucleotide sequence ID" value="XM_013543496.1"/>
</dbReference>
<keyword evidence="6 11" id="KW-0819">tRNA processing</keyword>
<dbReference type="Gene3D" id="3.30.300.110">
    <property type="entry name" value="Met-10+ protein-like domains"/>
    <property type="match status" value="1"/>
</dbReference>
<evidence type="ECO:0000256" key="5">
    <source>
        <dbReference type="ARBA" id="ARBA00022691"/>
    </source>
</evidence>
<keyword evidence="2 11" id="KW-0963">Cytoplasm</keyword>
<dbReference type="GO" id="GO:0052906">
    <property type="term" value="F:tRNA (guanine(37)-N1)-methyltransferase activity"/>
    <property type="evidence" value="ECO:0007669"/>
    <property type="project" value="UniProtKB-UniRule"/>
</dbReference>
<feature type="compositionally biased region" description="Basic and acidic residues" evidence="12">
    <location>
        <begin position="527"/>
        <end position="540"/>
    </location>
</feature>
<dbReference type="GO" id="GO:0070901">
    <property type="term" value="P:mitochondrial tRNA methylation"/>
    <property type="evidence" value="ECO:0007669"/>
    <property type="project" value="TreeGrafter"/>
</dbReference>
<dbReference type="GO" id="GO:0005759">
    <property type="term" value="C:mitochondrial matrix"/>
    <property type="evidence" value="ECO:0007669"/>
    <property type="project" value="UniProtKB-SubCell"/>
</dbReference>
<comment type="similarity">
    <text evidence="1">Belongs to the class I-like SAM-binding methyltransferase superfamily. TRM5/TYW2 family.</text>
</comment>
<dbReference type="GO" id="GO:0005634">
    <property type="term" value="C:nucleus"/>
    <property type="evidence" value="ECO:0007669"/>
    <property type="project" value="UniProtKB-SubCell"/>
</dbReference>
<dbReference type="PANTHER" id="PTHR23245">
    <property type="entry name" value="TRNA METHYLTRANSFERASE"/>
    <property type="match status" value="1"/>
</dbReference>
<dbReference type="Gene3D" id="3.40.50.150">
    <property type="entry name" value="Vaccinia Virus protein VP39"/>
    <property type="match status" value="1"/>
</dbReference>
<reference evidence="15" key="1">
    <citation type="submission" date="2025-08" db="UniProtKB">
        <authorList>
            <consortium name="RefSeq"/>
        </authorList>
    </citation>
    <scope>IDENTIFICATION</scope>
    <source>
        <tissue evidence="15">Gonads</tissue>
    </source>
</reference>
<evidence type="ECO:0000256" key="12">
    <source>
        <dbReference type="SAM" id="MobiDB-lite"/>
    </source>
</evidence>
<evidence type="ECO:0000256" key="6">
    <source>
        <dbReference type="ARBA" id="ARBA00022694"/>
    </source>
</evidence>
<evidence type="ECO:0000256" key="1">
    <source>
        <dbReference type="ARBA" id="ARBA00009775"/>
    </source>
</evidence>
<keyword evidence="3 11" id="KW-0489">Methyltransferase</keyword>
<proteinExistence type="inferred from homology"/>
<evidence type="ECO:0000256" key="2">
    <source>
        <dbReference type="ARBA" id="ARBA00022490"/>
    </source>
</evidence>
<evidence type="ECO:0000259" key="13">
    <source>
        <dbReference type="PROSITE" id="PS51684"/>
    </source>
</evidence>
<evidence type="ECO:0000313" key="15">
    <source>
        <dbReference type="RefSeq" id="XP_013398950.1"/>
    </source>
</evidence>
<dbReference type="PROSITE" id="PS51684">
    <property type="entry name" value="SAM_MT_TRM5_TYW2"/>
    <property type="match status" value="1"/>
</dbReference>
<dbReference type="AlphaFoldDB" id="A0A1S3IL28"/>
<dbReference type="InterPro" id="IPR030382">
    <property type="entry name" value="MeTrfase_TRM5/TYW2"/>
</dbReference>
<evidence type="ECO:0000256" key="3">
    <source>
        <dbReference type="ARBA" id="ARBA00022603"/>
    </source>
</evidence>
<comment type="catalytic activity">
    <reaction evidence="10 11">
        <text>guanosine(37) in tRNA + S-adenosyl-L-methionine = N(1)-methylguanosine(37) in tRNA + S-adenosyl-L-homocysteine + H(+)</text>
        <dbReference type="Rhea" id="RHEA:36899"/>
        <dbReference type="Rhea" id="RHEA-COMP:10145"/>
        <dbReference type="Rhea" id="RHEA-COMP:10147"/>
        <dbReference type="ChEBI" id="CHEBI:15378"/>
        <dbReference type="ChEBI" id="CHEBI:57856"/>
        <dbReference type="ChEBI" id="CHEBI:59789"/>
        <dbReference type="ChEBI" id="CHEBI:73542"/>
        <dbReference type="ChEBI" id="CHEBI:74269"/>
        <dbReference type="EC" id="2.1.1.228"/>
    </reaction>
</comment>
<dbReference type="KEGG" id="lak:106165324"/>
<protein>
    <recommendedName>
        <fullName evidence="11">tRNA (guanine(37)-N1)-methyltransferase</fullName>
        <ecNumber evidence="11">2.1.1.228</ecNumber>
    </recommendedName>
    <alternativeName>
        <fullName evidence="11">M1G-methyltransferase</fullName>
    </alternativeName>
    <alternativeName>
        <fullName evidence="11">tRNA [GM37] methyltransferase</fullName>
    </alternativeName>
    <alternativeName>
        <fullName evidence="11">tRNA methyltransferase 5 homolog</fullName>
    </alternativeName>
</protein>
<dbReference type="Proteomes" id="UP000085678">
    <property type="component" value="Unplaced"/>
</dbReference>
<dbReference type="GO" id="GO:0002939">
    <property type="term" value="P:tRNA N1-guanine methylation"/>
    <property type="evidence" value="ECO:0007669"/>
    <property type="project" value="TreeGrafter"/>
</dbReference>
<dbReference type="SUPFAM" id="SSF53335">
    <property type="entry name" value="S-adenosyl-L-methionine-dependent methyltransferases"/>
    <property type="match status" value="1"/>
</dbReference>
<evidence type="ECO:0000256" key="4">
    <source>
        <dbReference type="ARBA" id="ARBA00022679"/>
    </source>
</evidence>
<comment type="subcellular location">
    <subcellularLocation>
        <location evidence="11">Mitochondrion matrix</location>
    </subcellularLocation>
    <subcellularLocation>
        <location evidence="11">Nucleus</location>
    </subcellularLocation>
    <subcellularLocation>
        <location evidence="11">Cytoplasm</location>
    </subcellularLocation>
    <text evidence="11">Predominantly in the mitochondria and in the nucleus.</text>
</comment>
<keyword evidence="5 11" id="KW-0949">S-adenosyl-L-methionine</keyword>
<feature type="region of interest" description="Disordered" evidence="12">
    <location>
        <begin position="517"/>
        <end position="540"/>
    </location>
</feature>
<comment type="similarity">
    <text evidence="11">Belongs to the TRM5 / TYW2 family.</text>
</comment>
<sequence>MLRNILRISVDKYTSTVVLGGRQFTLKCLSQTEVLEKKNTEAFVVRQPSSRSKAFSRPAFPATHAVSSSFKLPQLLVNVILRIPMMSSLITAPKGITSTRDISPPKSVRGMVTLDREKFKQKVYVPGILVSAQGIRDIVRHFNSHLLRLTKVQPFVDLSDDDPNVKKSRVMLLDPQQHPTKDSFTEEESDMLKSKGADPDTWQLYELDMEYENWNGEDIFKAVLPIESEGFSSYTVIGHIAHLNLKDALLDYKHLIGQVLIDKFKTIKTVVNKTNTIDNTFRNFQMEVIAGEDNFITTAKENGCQYKMDFSKVYWNSRLGTEHERIVKLLKPGDKLYDVFAGIGPFAVPAGKKKCTVLANDLNPESHKWLQENLKLNKVGGQVQTYNLDGREFIRTVAKADLVSWYREDKYPLQSVHFVMNLPAMALEFLDSFKGLLSGHPTILHENSVLPMVYCYCFSNASDHLEDIRERVATYLSKEVAQKVQIRFVRNVAPKKDMYCVIFQLDKCVLLWEGENEETGNSEECEPERKKSKHEDTVAH</sequence>
<feature type="binding site" evidence="11">
    <location>
        <begin position="389"/>
        <end position="390"/>
    </location>
    <ligand>
        <name>S-adenosyl-L-methionine</name>
        <dbReference type="ChEBI" id="CHEBI:59789"/>
    </ligand>
</feature>
<accession>A0A1S3IL28</accession>
<dbReference type="OrthoDB" id="408788at2759"/>
<evidence type="ECO:0000256" key="9">
    <source>
        <dbReference type="ARBA" id="ARBA00045951"/>
    </source>
</evidence>
<dbReference type="FunCoup" id="A0A1S3IL28">
    <property type="interactions" value="1405"/>
</dbReference>
<evidence type="ECO:0000313" key="14">
    <source>
        <dbReference type="Proteomes" id="UP000085678"/>
    </source>
</evidence>
<dbReference type="EC" id="2.1.1.228" evidence="11"/>
<comment type="function">
    <text evidence="9">Involved in mitochondrial tRNA methylation. Specifically methylates the N1 position of guanosine-37 in various tRNAs. Methylation is not dependent on the nature of the nucleoside 5' of the target nucleoside. This is the first step in the biosynthesis of wybutosine (yW), a modified base adjacent to the anticodon of tRNAs and required for accurate decoding.</text>
</comment>
<dbReference type="PANTHER" id="PTHR23245:SF36">
    <property type="entry name" value="TRNA (GUANINE(37)-N1)-METHYLTRANSFERASE"/>
    <property type="match status" value="1"/>
</dbReference>
<keyword evidence="14" id="KW-1185">Reference proteome</keyword>
<dbReference type="HAMAP" id="MF_03152">
    <property type="entry name" value="TRM5"/>
    <property type="match status" value="1"/>
</dbReference>
<dbReference type="InterPro" id="IPR056744">
    <property type="entry name" value="TRM5/TYW2-like_N"/>
</dbReference>
<comment type="function">
    <text evidence="11">Specifically methylates the N1 position of guanosine-37 in various cytoplasmic and mitochondrial tRNAs. Methylation is not dependent on the nature of the nucleoside 5' of the target nucleoside. This is the first step in the biosynthesis of wybutosine (yW), a modified base adjacent to the anticodon of tRNAs and required for accurate decoding.</text>
</comment>
<evidence type="ECO:0000256" key="7">
    <source>
        <dbReference type="ARBA" id="ARBA00023128"/>
    </source>
</evidence>
<dbReference type="InterPro" id="IPR056743">
    <property type="entry name" value="TRM5-TYW2-like_MTfase"/>
</dbReference>
<evidence type="ECO:0000256" key="10">
    <source>
        <dbReference type="ARBA" id="ARBA00047783"/>
    </source>
</evidence>
<feature type="binding site" evidence="11">
    <location>
        <begin position="361"/>
        <end position="362"/>
    </location>
    <ligand>
        <name>S-adenosyl-L-methionine</name>
        <dbReference type="ChEBI" id="CHEBI:59789"/>
    </ligand>
</feature>
<feature type="binding site" evidence="11">
    <location>
        <position position="421"/>
    </location>
    <ligand>
        <name>S-adenosyl-L-methionine</name>
        <dbReference type="ChEBI" id="CHEBI:59789"/>
    </ligand>
</feature>
<organism evidence="14 15">
    <name type="scientific">Lingula anatina</name>
    <name type="common">Brachiopod</name>
    <name type="synonym">Lingula unguis</name>
    <dbReference type="NCBI Taxonomy" id="7574"/>
    <lineage>
        <taxon>Eukaryota</taxon>
        <taxon>Metazoa</taxon>
        <taxon>Spiralia</taxon>
        <taxon>Lophotrochozoa</taxon>
        <taxon>Brachiopoda</taxon>
        <taxon>Linguliformea</taxon>
        <taxon>Lingulata</taxon>
        <taxon>Lingulida</taxon>
        <taxon>Linguloidea</taxon>
        <taxon>Lingulidae</taxon>
        <taxon>Lingula</taxon>
    </lineage>
</organism>
<dbReference type="STRING" id="7574.A0A1S3IL28"/>
<evidence type="ECO:0000256" key="11">
    <source>
        <dbReference type="HAMAP-Rule" id="MF_03152"/>
    </source>
</evidence>